<dbReference type="EMBL" id="JBBBZM010000047">
    <property type="protein sequence ID" value="KAL0636577.1"/>
    <property type="molecule type" value="Genomic_DNA"/>
</dbReference>
<protein>
    <submittedName>
        <fullName evidence="2">Uncharacterized protein</fullName>
    </submittedName>
</protein>
<feature type="region of interest" description="Disordered" evidence="1">
    <location>
        <begin position="189"/>
        <end position="253"/>
    </location>
</feature>
<gene>
    <name evidence="2" type="ORF">Q9L58_004419</name>
</gene>
<name>A0ABR3GKX3_9PEZI</name>
<evidence type="ECO:0000313" key="3">
    <source>
        <dbReference type="Proteomes" id="UP001447188"/>
    </source>
</evidence>
<evidence type="ECO:0000313" key="2">
    <source>
        <dbReference type="EMBL" id="KAL0636577.1"/>
    </source>
</evidence>
<dbReference type="Proteomes" id="UP001447188">
    <property type="component" value="Unassembled WGS sequence"/>
</dbReference>
<proteinExistence type="predicted"/>
<reference evidence="2 3" key="1">
    <citation type="submission" date="2024-02" db="EMBL/GenBank/DDBJ databases">
        <title>Discinaceae phylogenomics.</title>
        <authorList>
            <person name="Dirks A.C."/>
            <person name="James T.Y."/>
        </authorList>
    </citation>
    <scope>NUCLEOTIDE SEQUENCE [LARGE SCALE GENOMIC DNA]</scope>
    <source>
        <strain evidence="2 3">ACD0624</strain>
    </source>
</reference>
<evidence type="ECO:0000256" key="1">
    <source>
        <dbReference type="SAM" id="MobiDB-lite"/>
    </source>
</evidence>
<feature type="region of interest" description="Disordered" evidence="1">
    <location>
        <begin position="119"/>
        <end position="162"/>
    </location>
</feature>
<organism evidence="2 3">
    <name type="scientific">Discina gigas</name>
    <dbReference type="NCBI Taxonomy" id="1032678"/>
    <lineage>
        <taxon>Eukaryota</taxon>
        <taxon>Fungi</taxon>
        <taxon>Dikarya</taxon>
        <taxon>Ascomycota</taxon>
        <taxon>Pezizomycotina</taxon>
        <taxon>Pezizomycetes</taxon>
        <taxon>Pezizales</taxon>
        <taxon>Discinaceae</taxon>
        <taxon>Discina</taxon>
    </lineage>
</organism>
<keyword evidence="3" id="KW-1185">Reference proteome</keyword>
<comment type="caution">
    <text evidence="2">The sequence shown here is derived from an EMBL/GenBank/DDBJ whole genome shotgun (WGS) entry which is preliminary data.</text>
</comment>
<accession>A0ABR3GKX3</accession>
<sequence length="920" mass="103536">MHDLEEEVKNENSALSRAGEDRVRNVVAMVGALMRTLKAVEKIVNRYQVIVGPVTDFKSYSVKLWSKIKWVQEVKAIEDLKQKLMFHTGTITLVLLTVGNASLSRIEAIMNILVAMPPASEPENTGTDQPASELPSAETQPRVELPSPSPRSLPAELPDGSASLGQATAEETVAVNEIFAEVERRLVEHGRPAPSRANTVRRPPQLRIPRKPITRPQTTHGSHPPTVEVPKPAIESQRQTQTPSPEIGPRPPPIPAKIPFDTCLELSTLGSSINYAPSAAIEKVLLQYKAHHSDRKNWPTDFTLWLRIAEWWFLKGELSRREQGRLTDQTYADFVKCSWILSYIARLRDDGFIYEIPEEHLSHYYDLLKRRNKKIETQYMQQDLNTPIPSSKSDLFKLDFRFLELTQPEEDSGFFTSPHHLYLDVFYHVDPGDEKVLFQCFVALEFGLSRPSQPPVEIARSYLLSFYFSAQSHTAWIYVCNQTGSLGIVKSNGSNIRDWLGLEFNGQMVYAGFSSAGSAVPYAIEYNSVRREILERPTCLFEITVEKAQYRPQGHEVNPIGVGPAPLALKEMMKADDNRVRYRAITMHGHFTTKGMNPSPRSLPELMDPHDAAEIPFHVMKIIQSPSSPVRVQLWWPTFNIPHEDLRDYMRKRPGMIASNRMQGKEEFYLNPHIRMDNMGDTRAQQLAGTIGMFVEIKFRTIAGNKALNQFSAYKLTPEGSMSLWSIIWSPSGSAMRSMNDYLLDSIDLGIFSSPERDSFITTLGSPEQYTECASMKITNFVAVRAGVAGKFAKALNNLRSSAAEAMLVLRMTEDVLQVAVFGEITYADCSKPGENLRLAAKVSTYVERPSSGGSKLSVHLSVHEVTLHSFNRERSIMMRIRKPEVVAAEVGGISFVVHDISEWRAAATRLKLEHTGLQR</sequence>